<protein>
    <submittedName>
        <fullName evidence="1">Uncharacterized protein</fullName>
    </submittedName>
</protein>
<dbReference type="Proteomes" id="UP000051727">
    <property type="component" value="Unassembled WGS sequence"/>
</dbReference>
<dbReference type="EMBL" id="JQAR01000004">
    <property type="protein sequence ID" value="KRN31622.1"/>
    <property type="molecule type" value="Genomic_DNA"/>
</dbReference>
<accession>A0A0R2FW13</accession>
<dbReference type="AlphaFoldDB" id="A0A0R2FW13"/>
<evidence type="ECO:0000313" key="2">
    <source>
        <dbReference type="Proteomes" id="UP000051727"/>
    </source>
</evidence>
<sequence length="215" mass="25028">MNDIFDKGLKTSKLRGSHIRENIDEVSLNEKIRGYIGNDTRFSDTGLSQHLENLADYFLESEDVKSNRRIEKSFFKNEREYGKYNQSKATLISEENTLDWLCDGVERGTLTDEYIEKLVANMGGKDVMRWVISMHEHLKEIPLQMKPVLKNILDSCFEFGTYKEQEVFTKAMVGLKLDEIAEIRETGVRNVQKQFKNICNKIAERVRNSNIELSY</sequence>
<dbReference type="RefSeq" id="WP_056990761.1">
    <property type="nucleotide sequence ID" value="NZ_JQAR01000004.1"/>
</dbReference>
<comment type="caution">
    <text evidence="1">The sequence shown here is derived from an EMBL/GenBank/DDBJ whole genome shotgun (WGS) entry which is preliminary data.</text>
</comment>
<dbReference type="STRING" id="1618.IV36_GL001745"/>
<dbReference type="OrthoDB" id="9812272at2"/>
<evidence type="ECO:0000313" key="1">
    <source>
        <dbReference type="EMBL" id="KRN31622.1"/>
    </source>
</evidence>
<gene>
    <name evidence="1" type="ORF">IV36_GL001745</name>
</gene>
<organism evidence="1 2">
    <name type="scientific">Liquorilactobacillus mali</name>
    <dbReference type="NCBI Taxonomy" id="1618"/>
    <lineage>
        <taxon>Bacteria</taxon>
        <taxon>Bacillati</taxon>
        <taxon>Bacillota</taxon>
        <taxon>Bacilli</taxon>
        <taxon>Lactobacillales</taxon>
        <taxon>Lactobacillaceae</taxon>
        <taxon>Liquorilactobacillus</taxon>
    </lineage>
</organism>
<name>A0A0R2FW13_9LACO</name>
<dbReference type="PATRIC" id="fig|1618.3.peg.1774"/>
<reference evidence="1 2" key="1">
    <citation type="journal article" date="2015" name="Genome Announc.">
        <title>Expanding the biotechnology potential of lactobacilli through comparative genomics of 213 strains and associated genera.</title>
        <authorList>
            <person name="Sun Z."/>
            <person name="Harris H.M."/>
            <person name="McCann A."/>
            <person name="Guo C."/>
            <person name="Argimon S."/>
            <person name="Zhang W."/>
            <person name="Yang X."/>
            <person name="Jeffery I.B."/>
            <person name="Cooney J.C."/>
            <person name="Kagawa T.F."/>
            <person name="Liu W."/>
            <person name="Song Y."/>
            <person name="Salvetti E."/>
            <person name="Wrobel A."/>
            <person name="Rasinkangas P."/>
            <person name="Parkhill J."/>
            <person name="Rea M.C."/>
            <person name="O'Sullivan O."/>
            <person name="Ritari J."/>
            <person name="Douillard F.P."/>
            <person name="Paul Ross R."/>
            <person name="Yang R."/>
            <person name="Briner A.E."/>
            <person name="Felis G.E."/>
            <person name="de Vos W.M."/>
            <person name="Barrangou R."/>
            <person name="Klaenhammer T.R."/>
            <person name="Caufield P.W."/>
            <person name="Cui Y."/>
            <person name="Zhang H."/>
            <person name="O'Toole P.W."/>
        </authorList>
    </citation>
    <scope>NUCLEOTIDE SEQUENCE [LARGE SCALE GENOMIC DNA]</scope>
    <source>
        <strain evidence="1 2">ATCC 27304</strain>
    </source>
</reference>
<proteinExistence type="predicted"/>